<sequence>MRSLFANVRGTTPDPIPVIRFRRDLVSHSAGSIPTGYDTSWQAGRLGNHSSNRLAPTSQRAAAGDHGAPPASGPLRAYGRRLTSFAALFRYAAFAKYHHQQTAETDPVTAEPTVHRLLPRVSEAQGQDGPPFRISSRGSSSTWTRCGWRNDLGSGLLYKGGRFVRDVWLVAGKKGRPVPVSTRSTAGTSHAPLASAPHHPSWFSPAQRRRRYPICIGWEGMLRICPHTLLSWPRVRGWIDAASSGKKGPTSVATGALMLSGDTVRLPKSPTIPHG</sequence>
<organism evidence="2 3">
    <name type="scientific">Colletotrichum kahawae</name>
    <name type="common">Coffee berry disease fungus</name>
    <dbReference type="NCBI Taxonomy" id="34407"/>
    <lineage>
        <taxon>Eukaryota</taxon>
        <taxon>Fungi</taxon>
        <taxon>Dikarya</taxon>
        <taxon>Ascomycota</taxon>
        <taxon>Pezizomycotina</taxon>
        <taxon>Sordariomycetes</taxon>
        <taxon>Hypocreomycetidae</taxon>
        <taxon>Glomerellales</taxon>
        <taxon>Glomerellaceae</taxon>
        <taxon>Colletotrichum</taxon>
        <taxon>Colletotrichum gloeosporioides species complex</taxon>
    </lineage>
</organism>
<keyword evidence="3" id="KW-1185">Reference proteome</keyword>
<accession>A0AAD9Y045</accession>
<proteinExistence type="predicted"/>
<evidence type="ECO:0000313" key="2">
    <source>
        <dbReference type="EMBL" id="KAK2731895.1"/>
    </source>
</evidence>
<dbReference type="Proteomes" id="UP001281614">
    <property type="component" value="Unassembled WGS sequence"/>
</dbReference>
<evidence type="ECO:0000313" key="3">
    <source>
        <dbReference type="Proteomes" id="UP001281614"/>
    </source>
</evidence>
<feature type="region of interest" description="Disordered" evidence="1">
    <location>
        <begin position="178"/>
        <end position="202"/>
    </location>
</feature>
<reference evidence="2" key="1">
    <citation type="submission" date="2023-02" db="EMBL/GenBank/DDBJ databases">
        <title>Colletotrichum kahawae CIFC_Que2 genome sequencing and assembly.</title>
        <authorList>
            <person name="Baroncelli R."/>
        </authorList>
    </citation>
    <scope>NUCLEOTIDE SEQUENCE</scope>
    <source>
        <strain evidence="2">CIFC_Que2</strain>
    </source>
</reference>
<protein>
    <submittedName>
        <fullName evidence="2">Uncharacterized protein</fullName>
    </submittedName>
</protein>
<evidence type="ECO:0000256" key="1">
    <source>
        <dbReference type="SAM" id="MobiDB-lite"/>
    </source>
</evidence>
<comment type="caution">
    <text evidence="2">The sequence shown here is derived from an EMBL/GenBank/DDBJ whole genome shotgun (WGS) entry which is preliminary data.</text>
</comment>
<gene>
    <name evidence="2" type="ORF">CKAH01_08767</name>
</gene>
<dbReference type="EMBL" id="VYYT01000555">
    <property type="protein sequence ID" value="KAK2731895.1"/>
    <property type="molecule type" value="Genomic_DNA"/>
</dbReference>
<dbReference type="AlphaFoldDB" id="A0AAD9Y045"/>
<feature type="region of interest" description="Disordered" evidence="1">
    <location>
        <begin position="32"/>
        <end position="75"/>
    </location>
</feature>
<name>A0AAD9Y045_COLKA</name>
<feature type="compositionally biased region" description="Polar residues" evidence="1">
    <location>
        <begin position="32"/>
        <end position="60"/>
    </location>
</feature>